<dbReference type="Gene3D" id="3.30.2130.10">
    <property type="entry name" value="VC0802-like"/>
    <property type="match status" value="1"/>
</dbReference>
<keyword evidence="4" id="KW-0547">Nucleotide-binding</keyword>
<dbReference type="Pfam" id="PF22468">
    <property type="entry name" value="ACT_9"/>
    <property type="match status" value="1"/>
</dbReference>
<feature type="domain" description="Aspartokinase ACT" evidence="8">
    <location>
        <begin position="409"/>
        <end position="467"/>
    </location>
</feature>
<name>A0A0C9XIG8_9AGAR</name>
<dbReference type="OrthoDB" id="4323675at2759"/>
<protein>
    <recommendedName>
        <fullName evidence="2">aspartate kinase</fullName>
        <ecNumber evidence="2">2.7.2.4</ecNumber>
    </recommendedName>
</protein>
<accession>A0A0C9XIG8</accession>
<dbReference type="InterPro" id="IPR045865">
    <property type="entry name" value="ACT-like_dom_sf"/>
</dbReference>
<dbReference type="InterPro" id="IPR036393">
    <property type="entry name" value="AceGlu_kinase-like_sf"/>
</dbReference>
<evidence type="ECO:0000256" key="1">
    <source>
        <dbReference type="ARBA" id="ARBA00010122"/>
    </source>
</evidence>
<dbReference type="GO" id="GO:0009089">
    <property type="term" value="P:lysine biosynthetic process via diaminopimelate"/>
    <property type="evidence" value="ECO:0007669"/>
    <property type="project" value="TreeGrafter"/>
</dbReference>
<evidence type="ECO:0000313" key="9">
    <source>
        <dbReference type="EMBL" id="KIK04821.1"/>
    </source>
</evidence>
<organism evidence="9 10">
    <name type="scientific">Laccaria amethystina LaAM-08-1</name>
    <dbReference type="NCBI Taxonomy" id="1095629"/>
    <lineage>
        <taxon>Eukaryota</taxon>
        <taxon>Fungi</taxon>
        <taxon>Dikarya</taxon>
        <taxon>Basidiomycota</taxon>
        <taxon>Agaricomycotina</taxon>
        <taxon>Agaricomycetes</taxon>
        <taxon>Agaricomycetidae</taxon>
        <taxon>Agaricales</taxon>
        <taxon>Agaricineae</taxon>
        <taxon>Hydnangiaceae</taxon>
        <taxon>Laccaria</taxon>
    </lineage>
</organism>
<keyword evidence="10" id="KW-1185">Reference proteome</keyword>
<dbReference type="AlphaFoldDB" id="A0A0C9XIG8"/>
<feature type="compositionally biased region" description="Low complexity" evidence="7">
    <location>
        <begin position="9"/>
        <end position="22"/>
    </location>
</feature>
<proteinExistence type="inferred from homology"/>
<keyword evidence="5" id="KW-0418">Kinase</keyword>
<dbReference type="SUPFAM" id="SSF53633">
    <property type="entry name" value="Carbamate kinase-like"/>
    <property type="match status" value="1"/>
</dbReference>
<evidence type="ECO:0000259" key="8">
    <source>
        <dbReference type="Pfam" id="PF22468"/>
    </source>
</evidence>
<evidence type="ECO:0000256" key="4">
    <source>
        <dbReference type="ARBA" id="ARBA00022741"/>
    </source>
</evidence>
<reference evidence="10" key="2">
    <citation type="submission" date="2015-01" db="EMBL/GenBank/DDBJ databases">
        <title>Evolutionary Origins and Diversification of the Mycorrhizal Mutualists.</title>
        <authorList>
            <consortium name="DOE Joint Genome Institute"/>
            <consortium name="Mycorrhizal Genomics Consortium"/>
            <person name="Kohler A."/>
            <person name="Kuo A."/>
            <person name="Nagy L.G."/>
            <person name="Floudas D."/>
            <person name="Copeland A."/>
            <person name="Barry K.W."/>
            <person name="Cichocki N."/>
            <person name="Veneault-Fourrey C."/>
            <person name="LaButti K."/>
            <person name="Lindquist E.A."/>
            <person name="Lipzen A."/>
            <person name="Lundell T."/>
            <person name="Morin E."/>
            <person name="Murat C."/>
            <person name="Riley R."/>
            <person name="Ohm R."/>
            <person name="Sun H."/>
            <person name="Tunlid A."/>
            <person name="Henrissat B."/>
            <person name="Grigoriev I.V."/>
            <person name="Hibbett D.S."/>
            <person name="Martin F."/>
        </authorList>
    </citation>
    <scope>NUCLEOTIDE SEQUENCE [LARGE SCALE GENOMIC DNA]</scope>
    <source>
        <strain evidence="10">LaAM-08-1</strain>
    </source>
</reference>
<keyword evidence="3" id="KW-0808">Transferase</keyword>
<evidence type="ECO:0000256" key="7">
    <source>
        <dbReference type="SAM" id="MobiDB-lite"/>
    </source>
</evidence>
<reference evidence="9 10" key="1">
    <citation type="submission" date="2014-04" db="EMBL/GenBank/DDBJ databases">
        <authorList>
            <consortium name="DOE Joint Genome Institute"/>
            <person name="Kuo A."/>
            <person name="Kohler A."/>
            <person name="Nagy L.G."/>
            <person name="Floudas D."/>
            <person name="Copeland A."/>
            <person name="Barry K.W."/>
            <person name="Cichocki N."/>
            <person name="Veneault-Fourrey C."/>
            <person name="LaButti K."/>
            <person name="Lindquist E.A."/>
            <person name="Lipzen A."/>
            <person name="Lundell T."/>
            <person name="Morin E."/>
            <person name="Murat C."/>
            <person name="Sun H."/>
            <person name="Tunlid A."/>
            <person name="Henrissat B."/>
            <person name="Grigoriev I.V."/>
            <person name="Hibbett D.S."/>
            <person name="Martin F."/>
            <person name="Nordberg H.P."/>
            <person name="Cantor M.N."/>
            <person name="Hua S.X."/>
        </authorList>
    </citation>
    <scope>NUCLEOTIDE SEQUENCE [LARGE SCALE GENOMIC DNA]</scope>
    <source>
        <strain evidence="9 10">LaAM-08-1</strain>
    </source>
</reference>
<dbReference type="GO" id="GO:0005524">
    <property type="term" value="F:ATP binding"/>
    <property type="evidence" value="ECO:0007669"/>
    <property type="project" value="UniProtKB-KW"/>
</dbReference>
<evidence type="ECO:0000256" key="6">
    <source>
        <dbReference type="ARBA" id="ARBA00022840"/>
    </source>
</evidence>
<dbReference type="GO" id="GO:0004072">
    <property type="term" value="F:aspartate kinase activity"/>
    <property type="evidence" value="ECO:0007669"/>
    <property type="project" value="UniProtKB-EC"/>
</dbReference>
<dbReference type="HOGENOM" id="CLU_009116_6_4_1"/>
<dbReference type="GO" id="GO:0005829">
    <property type="term" value="C:cytosol"/>
    <property type="evidence" value="ECO:0007669"/>
    <property type="project" value="TreeGrafter"/>
</dbReference>
<dbReference type="PANTHER" id="PTHR21499:SF59">
    <property type="entry name" value="ASPARTOKINASE"/>
    <property type="match status" value="1"/>
</dbReference>
<dbReference type="STRING" id="1095629.A0A0C9XIG8"/>
<dbReference type="PANTHER" id="PTHR21499">
    <property type="entry name" value="ASPARTATE KINASE"/>
    <property type="match status" value="1"/>
</dbReference>
<dbReference type="EMBL" id="KN838566">
    <property type="protein sequence ID" value="KIK04821.1"/>
    <property type="molecule type" value="Genomic_DNA"/>
</dbReference>
<dbReference type="EC" id="2.7.2.4" evidence="2"/>
<dbReference type="FunFam" id="3.30.2130.10:FF:000001">
    <property type="entry name" value="Bifunctional aspartokinase/homoserine dehydrogenase"/>
    <property type="match status" value="1"/>
</dbReference>
<evidence type="ECO:0000256" key="3">
    <source>
        <dbReference type="ARBA" id="ARBA00022679"/>
    </source>
</evidence>
<evidence type="ECO:0000256" key="2">
    <source>
        <dbReference type="ARBA" id="ARBA00013059"/>
    </source>
</evidence>
<dbReference type="InterPro" id="IPR054352">
    <property type="entry name" value="ACT_Aspartokinase"/>
</dbReference>
<evidence type="ECO:0000313" key="10">
    <source>
        <dbReference type="Proteomes" id="UP000054477"/>
    </source>
</evidence>
<dbReference type="SUPFAM" id="SSF55021">
    <property type="entry name" value="ACT-like"/>
    <property type="match status" value="2"/>
</dbReference>
<dbReference type="Proteomes" id="UP000054477">
    <property type="component" value="Unassembled WGS sequence"/>
</dbReference>
<evidence type="ECO:0000256" key="5">
    <source>
        <dbReference type="ARBA" id="ARBA00022777"/>
    </source>
</evidence>
<dbReference type="GO" id="GO:0009090">
    <property type="term" value="P:homoserine biosynthetic process"/>
    <property type="evidence" value="ECO:0007669"/>
    <property type="project" value="TreeGrafter"/>
</dbReference>
<dbReference type="Gene3D" id="3.40.1160.10">
    <property type="entry name" value="Acetylglutamate kinase-like"/>
    <property type="match status" value="1"/>
</dbReference>
<comment type="similarity">
    <text evidence="1">Belongs to the aspartokinase family.</text>
</comment>
<feature type="region of interest" description="Disordered" evidence="7">
    <location>
        <begin position="1"/>
        <end position="25"/>
    </location>
</feature>
<gene>
    <name evidence="9" type="ORF">K443DRAFT_120803</name>
</gene>
<keyword evidence="6" id="KW-0067">ATP-binding</keyword>
<sequence length="486" mass="53543">MESLEAQASGSSQSRSLKTSSRSTKDLGTTNLLLRASSEALQQRSKTAGTLGTTTPCWWNRFRWIAVATNEPPITEQIARIYVSFIRIHPINADSQCTDTLPKFHATVDLLKQEHINAARASIRDPEILLELQEEIDRDCERLRSYLFAAKNIDEGIDAEYVSLDDIVPPFDDNGETTLTQGFYDSLAVTLGEHIKQCGSRVPVVTEFFGIQSVFKHQGSRFGKRSTEYSPQTRKVPTARLIPVISSEEAAELTCYGSEVVPPFTMEQAIRGKIPIRIKNVENPGGGGTVIHPDADPEPASPKLSSLVERTWLPTAVTIKEHIIVLNVISNRKSVSHGFLPGIFGTLDRFGVVVDLISTSEVHVSMAIEDGPAKKFLDRLIKELKKSGTVSLSSDCRYTLTLKTPHTGLSLVGRQMRNMVGIAGKMFYLLALDNINIEMITQGATDINISCVIEGKDAMKALSLIHQRCLQVEAEGPRGRVGLWLS</sequence>